<gene>
    <name evidence="1" type="ORF">CR513_12964</name>
</gene>
<comment type="caution">
    <text evidence="1">The sequence shown here is derived from an EMBL/GenBank/DDBJ whole genome shotgun (WGS) entry which is preliminary data.</text>
</comment>
<sequence length="145" mass="16679">MSGINPNIICHQFMLCAKAKPVAQQERKMGKDRRKSIEQKIAKLRATNFIREISCTMIMRFCVMVALSNKTRANYSIVQLKVKSLKDTNNGKWQMHVDYSNLNKVCPKDSYPLPSIDRLLKGHRVFKFLASQTHTPAIIKSRCTH</sequence>
<dbReference type="EMBL" id="QJKJ01002299">
    <property type="protein sequence ID" value="RDY03453.1"/>
    <property type="molecule type" value="Genomic_DNA"/>
</dbReference>
<dbReference type="InterPro" id="IPR043502">
    <property type="entry name" value="DNA/RNA_pol_sf"/>
</dbReference>
<organism evidence="1 2">
    <name type="scientific">Mucuna pruriens</name>
    <name type="common">Velvet bean</name>
    <name type="synonym">Dolichos pruriens</name>
    <dbReference type="NCBI Taxonomy" id="157652"/>
    <lineage>
        <taxon>Eukaryota</taxon>
        <taxon>Viridiplantae</taxon>
        <taxon>Streptophyta</taxon>
        <taxon>Embryophyta</taxon>
        <taxon>Tracheophyta</taxon>
        <taxon>Spermatophyta</taxon>
        <taxon>Magnoliopsida</taxon>
        <taxon>eudicotyledons</taxon>
        <taxon>Gunneridae</taxon>
        <taxon>Pentapetalae</taxon>
        <taxon>rosids</taxon>
        <taxon>fabids</taxon>
        <taxon>Fabales</taxon>
        <taxon>Fabaceae</taxon>
        <taxon>Papilionoideae</taxon>
        <taxon>50 kb inversion clade</taxon>
        <taxon>NPAAA clade</taxon>
        <taxon>indigoferoid/millettioid clade</taxon>
        <taxon>Phaseoleae</taxon>
        <taxon>Mucuna</taxon>
    </lineage>
</organism>
<accession>A0A371HKY3</accession>
<dbReference type="Gene3D" id="3.10.10.10">
    <property type="entry name" value="HIV Type 1 Reverse Transcriptase, subunit A, domain 1"/>
    <property type="match status" value="1"/>
</dbReference>
<name>A0A371HKY3_MUCPR</name>
<proteinExistence type="predicted"/>
<dbReference type="InterPro" id="IPR053134">
    <property type="entry name" value="RNA-dir_DNA_polymerase"/>
</dbReference>
<protein>
    <submittedName>
        <fullName evidence="1">Uncharacterized protein</fullName>
    </submittedName>
</protein>
<dbReference type="AlphaFoldDB" id="A0A371HKY3"/>
<dbReference type="SUPFAM" id="SSF56672">
    <property type="entry name" value="DNA/RNA polymerases"/>
    <property type="match status" value="1"/>
</dbReference>
<dbReference type="OrthoDB" id="1928766at2759"/>
<dbReference type="PANTHER" id="PTHR24559:SF444">
    <property type="entry name" value="REVERSE TRANSCRIPTASE DOMAIN-CONTAINING PROTEIN"/>
    <property type="match status" value="1"/>
</dbReference>
<evidence type="ECO:0000313" key="1">
    <source>
        <dbReference type="EMBL" id="RDY03453.1"/>
    </source>
</evidence>
<dbReference type="Proteomes" id="UP000257109">
    <property type="component" value="Unassembled WGS sequence"/>
</dbReference>
<keyword evidence="2" id="KW-1185">Reference proteome</keyword>
<evidence type="ECO:0000313" key="2">
    <source>
        <dbReference type="Proteomes" id="UP000257109"/>
    </source>
</evidence>
<reference evidence="1" key="1">
    <citation type="submission" date="2018-05" db="EMBL/GenBank/DDBJ databases">
        <title>Draft genome of Mucuna pruriens seed.</title>
        <authorList>
            <person name="Nnadi N.E."/>
            <person name="Vos R."/>
            <person name="Hasami M.H."/>
            <person name="Devisetty U.K."/>
            <person name="Aguiy J.C."/>
        </authorList>
    </citation>
    <scope>NUCLEOTIDE SEQUENCE [LARGE SCALE GENOMIC DNA]</scope>
    <source>
        <strain evidence="1">JCA_2017</strain>
    </source>
</reference>
<dbReference type="PANTHER" id="PTHR24559">
    <property type="entry name" value="TRANSPOSON TY3-I GAG-POL POLYPROTEIN"/>
    <property type="match status" value="1"/>
</dbReference>
<feature type="non-terminal residue" evidence="1">
    <location>
        <position position="1"/>
    </location>
</feature>